<evidence type="ECO:0000313" key="2">
    <source>
        <dbReference type="Proteomes" id="UP000216133"/>
    </source>
</evidence>
<sequence>MEEVTSQLVEAGKYGFVQDPAHNAMLNWVWSNGGEFAVDGEVVVKNDPKAKEAFEFVNNMIE</sequence>
<dbReference type="Gene3D" id="3.40.190.10">
    <property type="entry name" value="Periplasmic binding protein-like II"/>
    <property type="match status" value="1"/>
</dbReference>
<dbReference type="EMBL" id="NPBS01000512">
    <property type="protein sequence ID" value="PAF15276.1"/>
    <property type="molecule type" value="Genomic_DNA"/>
</dbReference>
<dbReference type="AlphaFoldDB" id="A0A268R5V6"/>
<evidence type="ECO:0000313" key="1">
    <source>
        <dbReference type="EMBL" id="PAF15276.1"/>
    </source>
</evidence>
<name>A0A268R5V6_SHOCL</name>
<comment type="caution">
    <text evidence="1">The sequence shown here is derived from an EMBL/GenBank/DDBJ whole genome shotgun (WGS) entry which is preliminary data.</text>
</comment>
<protein>
    <submittedName>
        <fullName evidence="1">Uncharacterized protein</fullName>
    </submittedName>
</protein>
<dbReference type="Proteomes" id="UP000216133">
    <property type="component" value="Unassembled WGS sequence"/>
</dbReference>
<gene>
    <name evidence="1" type="ORF">CHH61_24260</name>
</gene>
<proteinExistence type="predicted"/>
<organism evidence="1 2">
    <name type="scientific">Shouchella clausii</name>
    <name type="common">Alkalihalobacillus clausii</name>
    <dbReference type="NCBI Taxonomy" id="79880"/>
    <lineage>
        <taxon>Bacteria</taxon>
        <taxon>Bacillati</taxon>
        <taxon>Bacillota</taxon>
        <taxon>Bacilli</taxon>
        <taxon>Bacillales</taxon>
        <taxon>Bacillaceae</taxon>
        <taxon>Shouchella</taxon>
    </lineage>
</organism>
<dbReference type="SUPFAM" id="SSF53850">
    <property type="entry name" value="Periplasmic binding protein-like II"/>
    <property type="match status" value="1"/>
</dbReference>
<reference evidence="1 2" key="1">
    <citation type="submission" date="2017-07" db="EMBL/GenBank/DDBJ databases">
        <title>Isolation and whole genome analysis of endospore-forming bacteria from heroin.</title>
        <authorList>
            <person name="Kalinowski J."/>
            <person name="Ahrens B."/>
            <person name="Al-Dilaimi A."/>
            <person name="Winkler A."/>
            <person name="Wibberg D."/>
            <person name="Schleenbecker U."/>
            <person name="Ruckert C."/>
            <person name="Wolfel R."/>
            <person name="Grass G."/>
        </authorList>
    </citation>
    <scope>NUCLEOTIDE SEQUENCE [LARGE SCALE GENOMIC DNA]</scope>
    <source>
        <strain evidence="1 2">7523-2</strain>
    </source>
</reference>
<accession>A0A268R5V6</accession>
<feature type="non-terminal residue" evidence="1">
    <location>
        <position position="62"/>
    </location>
</feature>